<keyword evidence="6" id="KW-0479">Metal-binding</keyword>
<evidence type="ECO:0000256" key="5">
    <source>
        <dbReference type="ARBA" id="ARBA00022691"/>
    </source>
</evidence>
<dbReference type="eggNOG" id="COG0621">
    <property type="taxonomic scope" value="Bacteria"/>
</dbReference>
<evidence type="ECO:0000256" key="4">
    <source>
        <dbReference type="ARBA" id="ARBA00022679"/>
    </source>
</evidence>
<keyword evidence="5" id="KW-0949">S-adenosyl-L-methionine</keyword>
<organism evidence="11 12">
    <name type="scientific">Blastopirellula marina DSM 3645</name>
    <dbReference type="NCBI Taxonomy" id="314230"/>
    <lineage>
        <taxon>Bacteria</taxon>
        <taxon>Pseudomonadati</taxon>
        <taxon>Planctomycetota</taxon>
        <taxon>Planctomycetia</taxon>
        <taxon>Pirellulales</taxon>
        <taxon>Pirellulaceae</taxon>
        <taxon>Blastopirellula</taxon>
    </lineage>
</organism>
<dbReference type="SMART" id="SM00729">
    <property type="entry name" value="Elp3"/>
    <property type="match status" value="1"/>
</dbReference>
<evidence type="ECO:0000256" key="1">
    <source>
        <dbReference type="ARBA" id="ARBA00001966"/>
    </source>
</evidence>
<dbReference type="PANTHER" id="PTHR11918">
    <property type="entry name" value="RADICAL SAM PROTEINS"/>
    <property type="match status" value="1"/>
</dbReference>
<keyword evidence="4" id="KW-0808">Transferase</keyword>
<dbReference type="PROSITE" id="PS51918">
    <property type="entry name" value="RADICAL_SAM"/>
    <property type="match status" value="1"/>
</dbReference>
<dbReference type="FunFam" id="3.80.30.20:FF:000001">
    <property type="entry name" value="tRNA-2-methylthio-N(6)-dimethylallyladenosine synthase 2"/>
    <property type="match status" value="1"/>
</dbReference>
<name>A3ZYE3_9BACT</name>
<evidence type="ECO:0000256" key="8">
    <source>
        <dbReference type="ARBA" id="ARBA00023014"/>
    </source>
</evidence>
<dbReference type="InterPro" id="IPR005839">
    <property type="entry name" value="Methylthiotransferase"/>
</dbReference>
<evidence type="ECO:0000313" key="11">
    <source>
        <dbReference type="EMBL" id="EAQ78391.1"/>
    </source>
</evidence>
<dbReference type="PANTHER" id="PTHR11918:SF45">
    <property type="entry name" value="THREONYLCARBAMOYLADENOSINE TRNA METHYLTHIOTRANSFERASE"/>
    <property type="match status" value="1"/>
</dbReference>
<dbReference type="InterPro" id="IPR006638">
    <property type="entry name" value="Elp3/MiaA/NifB-like_rSAM"/>
</dbReference>
<proteinExistence type="predicted"/>
<dbReference type="AlphaFoldDB" id="A3ZYE3"/>
<dbReference type="InterPro" id="IPR013848">
    <property type="entry name" value="Methylthiotransferase_N"/>
</dbReference>
<dbReference type="PROSITE" id="PS51449">
    <property type="entry name" value="MTTASE_N"/>
    <property type="match status" value="1"/>
</dbReference>
<gene>
    <name evidence="11" type="ORF">DSM3645_06861</name>
</gene>
<dbReference type="STRING" id="314230.DSM3645_06861"/>
<dbReference type="Pfam" id="PF04055">
    <property type="entry name" value="Radical_SAM"/>
    <property type="match status" value="1"/>
</dbReference>
<dbReference type="GO" id="GO:0035598">
    <property type="term" value="F:tRNA (N(6)-L-threonylcarbamoyladenosine(37)-C(2))-methylthiotransferase activity"/>
    <property type="evidence" value="ECO:0007669"/>
    <property type="project" value="TreeGrafter"/>
</dbReference>
<evidence type="ECO:0000256" key="3">
    <source>
        <dbReference type="ARBA" id="ARBA00022490"/>
    </source>
</evidence>
<evidence type="ECO:0000313" key="12">
    <source>
        <dbReference type="Proteomes" id="UP000004358"/>
    </source>
</evidence>
<dbReference type="InterPro" id="IPR023404">
    <property type="entry name" value="rSAM_horseshoe"/>
</dbReference>
<evidence type="ECO:0000259" key="9">
    <source>
        <dbReference type="PROSITE" id="PS51449"/>
    </source>
</evidence>
<dbReference type="InterPro" id="IPR007197">
    <property type="entry name" value="rSAM"/>
</dbReference>
<dbReference type="Gene3D" id="3.40.50.12160">
    <property type="entry name" value="Methylthiotransferase, N-terminal domain"/>
    <property type="match status" value="1"/>
</dbReference>
<dbReference type="GO" id="GO:0051539">
    <property type="term" value="F:4 iron, 4 sulfur cluster binding"/>
    <property type="evidence" value="ECO:0007669"/>
    <property type="project" value="UniProtKB-KW"/>
</dbReference>
<dbReference type="InterPro" id="IPR058240">
    <property type="entry name" value="rSAM_sf"/>
</dbReference>
<sequence length="432" mass="48019">MLAMMTEKALKTVTLGCKVNQYETELVREGLVTAGYRDAITEEPADLCIVNTCTVTNEGDSKSRQVIRRLARDNPDARIVVMGCYATRAPAELAVLPNVVEVVENKREIPDLLGRFGVIDVPTGLSTFGDRHRAFVKVQDGCLLRCTFCIIPTVRPEMYSRSSEEIIAEVARLADNGFREIVLTGIHLGHYGVDQNRGKSKAEWMRLAHLVRSLARLDGDFRIRMSSIEATEVTRELIEVMGEFPDRVCPHLHISMQSGSDSVLRRMRRRWGAQRFVDRCKLLQTSLDQPAISTDIIVGFPGETEAEFEETCAVSREVGFSKIHIFPFSPRKGTPAAEMPDHIPGDVKSDRRRRLADVEAASRQIYFDSLVGRQLEVLGESSETDESGRALVRGTACRYAPVTFEGAAGDVGNLRRVLVKSAQADHLIATLT</sequence>
<dbReference type="Pfam" id="PF00919">
    <property type="entry name" value="UPF0004"/>
    <property type="match status" value="1"/>
</dbReference>
<keyword evidence="8" id="KW-0411">Iron-sulfur</keyword>
<dbReference type="InterPro" id="IPR006467">
    <property type="entry name" value="MiaB-like_bact"/>
</dbReference>
<protein>
    <submittedName>
        <fullName evidence="11">Uncharacterized protein</fullName>
    </submittedName>
</protein>
<feature type="domain" description="MTTase N-terminal" evidence="9">
    <location>
        <begin position="8"/>
        <end position="118"/>
    </location>
</feature>
<dbReference type="CDD" id="cd01335">
    <property type="entry name" value="Radical_SAM"/>
    <property type="match status" value="1"/>
</dbReference>
<dbReference type="Gene3D" id="3.80.30.20">
    <property type="entry name" value="tm_1862 like domain"/>
    <property type="match status" value="1"/>
</dbReference>
<dbReference type="Proteomes" id="UP000004358">
    <property type="component" value="Unassembled WGS sequence"/>
</dbReference>
<evidence type="ECO:0000256" key="2">
    <source>
        <dbReference type="ARBA" id="ARBA00022485"/>
    </source>
</evidence>
<dbReference type="GO" id="GO:0046872">
    <property type="term" value="F:metal ion binding"/>
    <property type="evidence" value="ECO:0007669"/>
    <property type="project" value="UniProtKB-KW"/>
</dbReference>
<dbReference type="SFLD" id="SFLDG01082">
    <property type="entry name" value="B12-binding_domain_containing"/>
    <property type="match status" value="1"/>
</dbReference>
<dbReference type="NCBIfam" id="TIGR01579">
    <property type="entry name" value="MiaB-like-C"/>
    <property type="match status" value="1"/>
</dbReference>
<dbReference type="SUPFAM" id="SSF102114">
    <property type="entry name" value="Radical SAM enzymes"/>
    <property type="match status" value="1"/>
</dbReference>
<dbReference type="InterPro" id="IPR038135">
    <property type="entry name" value="Methylthiotransferase_N_sf"/>
</dbReference>
<dbReference type="EMBL" id="AANZ01000021">
    <property type="protein sequence ID" value="EAQ78391.1"/>
    <property type="molecule type" value="Genomic_DNA"/>
</dbReference>
<accession>A3ZYE3</accession>
<evidence type="ECO:0000256" key="7">
    <source>
        <dbReference type="ARBA" id="ARBA00023004"/>
    </source>
</evidence>
<comment type="caution">
    <text evidence="11">The sequence shown here is derived from an EMBL/GenBank/DDBJ whole genome shotgun (WGS) entry which is preliminary data.</text>
</comment>
<reference evidence="11 12" key="1">
    <citation type="submission" date="2006-02" db="EMBL/GenBank/DDBJ databases">
        <authorList>
            <person name="Amann R."/>
            <person name="Ferriera S."/>
            <person name="Johnson J."/>
            <person name="Kravitz S."/>
            <person name="Halpern A."/>
            <person name="Remington K."/>
            <person name="Beeson K."/>
            <person name="Tran B."/>
            <person name="Rogers Y.-H."/>
            <person name="Friedman R."/>
            <person name="Venter J.C."/>
        </authorList>
    </citation>
    <scope>NUCLEOTIDE SEQUENCE [LARGE SCALE GENOMIC DNA]</scope>
    <source>
        <strain evidence="11 12">DSM 3645</strain>
    </source>
</reference>
<evidence type="ECO:0000259" key="10">
    <source>
        <dbReference type="PROSITE" id="PS51918"/>
    </source>
</evidence>
<keyword evidence="7" id="KW-0408">Iron</keyword>
<feature type="domain" description="Radical SAM core" evidence="10">
    <location>
        <begin position="128"/>
        <end position="368"/>
    </location>
</feature>
<comment type="cofactor">
    <cofactor evidence="1">
        <name>[4Fe-4S] cluster</name>
        <dbReference type="ChEBI" id="CHEBI:49883"/>
    </cofactor>
</comment>
<dbReference type="HOGENOM" id="CLU_018697_1_0_0"/>
<dbReference type="SFLD" id="SFLDS00029">
    <property type="entry name" value="Radical_SAM"/>
    <property type="match status" value="1"/>
</dbReference>
<dbReference type="SFLD" id="SFLDG01061">
    <property type="entry name" value="methylthiotransferase"/>
    <property type="match status" value="1"/>
</dbReference>
<keyword evidence="2" id="KW-0004">4Fe-4S</keyword>
<evidence type="ECO:0000256" key="6">
    <source>
        <dbReference type="ARBA" id="ARBA00022723"/>
    </source>
</evidence>
<keyword evidence="3" id="KW-0963">Cytoplasm</keyword>
<dbReference type="NCBIfam" id="TIGR00089">
    <property type="entry name" value="MiaB/RimO family radical SAM methylthiotransferase"/>
    <property type="match status" value="1"/>
</dbReference>